<dbReference type="SUPFAM" id="SSF53335">
    <property type="entry name" value="S-adenosyl-L-methionine-dependent methyltransferases"/>
    <property type="match status" value="1"/>
</dbReference>
<sequence>MDAADLPATRYDRVLRDLARVNAVTMAPRATLRFLEAVHARDARATPWRILDVGYGQGDMLRRIARWAGQRGQRVELVGIDLNTRSAASARAATSPEMAIDWRTGDYRDLAGERWDIVLSSLVAHHMSDAERADFLTFMEGEAALGWMVNDLHRHRLAYLGYPWLARAMGVDPIVRADGQLSIARSFRRGEWTAMLARAELENAAKIVRRFPFRLCVERIR</sequence>
<evidence type="ECO:0000313" key="3">
    <source>
        <dbReference type="Proteomes" id="UP000321129"/>
    </source>
</evidence>
<dbReference type="EMBL" id="VOPY01000001">
    <property type="protein sequence ID" value="TXC74379.1"/>
    <property type="molecule type" value="Genomic_DNA"/>
</dbReference>
<accession>A0A5C6UN34</accession>
<keyword evidence="3" id="KW-1185">Reference proteome</keyword>
<dbReference type="InterPro" id="IPR029063">
    <property type="entry name" value="SAM-dependent_MTases_sf"/>
</dbReference>
<name>A0A5C6UN34_9SPHN</name>
<dbReference type="InterPro" id="IPR041698">
    <property type="entry name" value="Methyltransf_25"/>
</dbReference>
<gene>
    <name evidence="2" type="ORF">FSZ31_01315</name>
</gene>
<organism evidence="2 3">
    <name type="scientific">Flavisphingopyxis soli</name>
    <dbReference type="NCBI Taxonomy" id="2601267"/>
    <lineage>
        <taxon>Bacteria</taxon>
        <taxon>Pseudomonadati</taxon>
        <taxon>Pseudomonadota</taxon>
        <taxon>Alphaproteobacteria</taxon>
        <taxon>Sphingomonadales</taxon>
        <taxon>Sphingopyxidaceae</taxon>
        <taxon>Flavisphingopyxis</taxon>
    </lineage>
</organism>
<proteinExistence type="predicted"/>
<protein>
    <submittedName>
        <fullName evidence="2">Methyltransferase domain-containing protein</fullName>
    </submittedName>
</protein>
<reference evidence="2 3" key="1">
    <citation type="submission" date="2019-08" db="EMBL/GenBank/DDBJ databases">
        <title>Sphingorhabdus soil sp. nov., isolated from arctic soil.</title>
        <authorList>
            <person name="Liu Y."/>
        </authorList>
    </citation>
    <scope>NUCLEOTIDE SEQUENCE [LARGE SCALE GENOMIC DNA]</scope>
    <source>
        <strain evidence="2 3">D-2Q-5-6</strain>
    </source>
</reference>
<comment type="caution">
    <text evidence="2">The sequence shown here is derived from an EMBL/GenBank/DDBJ whole genome shotgun (WGS) entry which is preliminary data.</text>
</comment>
<dbReference type="Gene3D" id="3.40.50.150">
    <property type="entry name" value="Vaccinia Virus protein VP39"/>
    <property type="match status" value="1"/>
</dbReference>
<dbReference type="OrthoDB" id="9800454at2"/>
<keyword evidence="2" id="KW-0808">Transferase</keyword>
<dbReference type="GO" id="GO:0032259">
    <property type="term" value="P:methylation"/>
    <property type="evidence" value="ECO:0007669"/>
    <property type="project" value="UniProtKB-KW"/>
</dbReference>
<dbReference type="Pfam" id="PF13649">
    <property type="entry name" value="Methyltransf_25"/>
    <property type="match status" value="1"/>
</dbReference>
<evidence type="ECO:0000259" key="1">
    <source>
        <dbReference type="Pfam" id="PF13649"/>
    </source>
</evidence>
<evidence type="ECO:0000313" key="2">
    <source>
        <dbReference type="EMBL" id="TXC74379.1"/>
    </source>
</evidence>
<dbReference type="GO" id="GO:0008168">
    <property type="term" value="F:methyltransferase activity"/>
    <property type="evidence" value="ECO:0007669"/>
    <property type="project" value="UniProtKB-KW"/>
</dbReference>
<feature type="domain" description="Methyltransferase" evidence="1">
    <location>
        <begin position="50"/>
        <end position="136"/>
    </location>
</feature>
<dbReference type="AlphaFoldDB" id="A0A5C6UN34"/>
<dbReference type="Proteomes" id="UP000321129">
    <property type="component" value="Unassembled WGS sequence"/>
</dbReference>
<keyword evidence="2" id="KW-0489">Methyltransferase</keyword>